<dbReference type="PROSITE" id="PS50879">
    <property type="entry name" value="RNASE_H_1"/>
    <property type="match status" value="1"/>
</dbReference>
<reference evidence="2 3" key="1">
    <citation type="submission" date="2018-06" db="EMBL/GenBank/DDBJ databases">
        <title>Extensive metabolic versatility and redundancy in microbially diverse, dynamic hydrothermal sediments.</title>
        <authorList>
            <person name="Dombrowski N."/>
            <person name="Teske A."/>
            <person name="Baker B.J."/>
        </authorList>
    </citation>
    <scope>NUCLEOTIDE SEQUENCE [LARGE SCALE GENOMIC DNA]</scope>
    <source>
        <strain evidence="2">B10_G13</strain>
    </source>
</reference>
<dbReference type="Proteomes" id="UP000271125">
    <property type="component" value="Unassembled WGS sequence"/>
</dbReference>
<name>A0A660SCS8_UNCT6</name>
<evidence type="ECO:0000313" key="2">
    <source>
        <dbReference type="EMBL" id="RKX68598.1"/>
    </source>
</evidence>
<dbReference type="SUPFAM" id="SSF53098">
    <property type="entry name" value="Ribonuclease H-like"/>
    <property type="match status" value="1"/>
</dbReference>
<accession>A0A660SCS8</accession>
<dbReference type="EMBL" id="QNBD01000257">
    <property type="protein sequence ID" value="RKX68598.1"/>
    <property type="molecule type" value="Genomic_DNA"/>
</dbReference>
<dbReference type="CDD" id="cd09279">
    <property type="entry name" value="RNase_HI_like"/>
    <property type="match status" value="1"/>
</dbReference>
<evidence type="ECO:0000313" key="3">
    <source>
        <dbReference type="Proteomes" id="UP000271125"/>
    </source>
</evidence>
<dbReference type="InterPro" id="IPR036397">
    <property type="entry name" value="RNaseH_sf"/>
</dbReference>
<dbReference type="PANTHER" id="PTHR48475">
    <property type="entry name" value="RIBONUCLEASE H"/>
    <property type="match status" value="1"/>
</dbReference>
<comment type="caution">
    <text evidence="2">The sequence shown here is derived from an EMBL/GenBank/DDBJ whole genome shotgun (WGS) entry which is preliminary data.</text>
</comment>
<protein>
    <submittedName>
        <fullName evidence="2">Ribonuclease H</fullName>
    </submittedName>
</protein>
<dbReference type="PANTHER" id="PTHR48475:SF1">
    <property type="entry name" value="RNASE H TYPE-1 DOMAIN-CONTAINING PROTEIN"/>
    <property type="match status" value="1"/>
</dbReference>
<dbReference type="AlphaFoldDB" id="A0A660SCS8"/>
<dbReference type="GO" id="GO:0003676">
    <property type="term" value="F:nucleic acid binding"/>
    <property type="evidence" value="ECO:0007669"/>
    <property type="project" value="InterPro"/>
</dbReference>
<evidence type="ECO:0000259" key="1">
    <source>
        <dbReference type="PROSITE" id="PS50879"/>
    </source>
</evidence>
<sequence length="137" mass="15893">MKIKIYTDGASRGNPGEAGAGVIVKDFKDNLILSKYKYIGKATNNQAEYAALEIAIKEILKTFKERENLHMEFYLDSELVVKQMNGIYKVKNRSLIFYKFRIEKLLSSFKRYSFYHIARELNKEADKLANIAIDLKE</sequence>
<dbReference type="GO" id="GO:0004523">
    <property type="term" value="F:RNA-DNA hybrid ribonuclease activity"/>
    <property type="evidence" value="ECO:0007669"/>
    <property type="project" value="InterPro"/>
</dbReference>
<dbReference type="Pfam" id="PF13456">
    <property type="entry name" value="RVT_3"/>
    <property type="match status" value="1"/>
</dbReference>
<feature type="domain" description="RNase H type-1" evidence="1">
    <location>
        <begin position="1"/>
        <end position="134"/>
    </location>
</feature>
<proteinExistence type="predicted"/>
<gene>
    <name evidence="2" type="ORF">DRP43_05400</name>
</gene>
<dbReference type="InterPro" id="IPR012337">
    <property type="entry name" value="RNaseH-like_sf"/>
</dbReference>
<dbReference type="InterPro" id="IPR002156">
    <property type="entry name" value="RNaseH_domain"/>
</dbReference>
<dbReference type="Gene3D" id="3.30.420.10">
    <property type="entry name" value="Ribonuclease H-like superfamily/Ribonuclease H"/>
    <property type="match status" value="1"/>
</dbReference>
<organism evidence="2 3">
    <name type="scientific">candidate division TA06 bacterium</name>
    <dbReference type="NCBI Taxonomy" id="2250710"/>
    <lineage>
        <taxon>Bacteria</taxon>
        <taxon>Bacteria division TA06</taxon>
    </lineage>
</organism>